<feature type="compositionally biased region" description="Basic and acidic residues" evidence="1">
    <location>
        <begin position="70"/>
        <end position="82"/>
    </location>
</feature>
<dbReference type="Proteomes" id="UP001235939">
    <property type="component" value="Chromosome 08"/>
</dbReference>
<dbReference type="EMBL" id="CP092870">
    <property type="protein sequence ID" value="UYV70972.1"/>
    <property type="molecule type" value="Genomic_DNA"/>
</dbReference>
<reference evidence="2 3" key="1">
    <citation type="submission" date="2022-01" db="EMBL/GenBank/DDBJ databases">
        <title>A chromosomal length assembly of Cordylochernes scorpioides.</title>
        <authorList>
            <person name="Zeh D."/>
            <person name="Zeh J."/>
        </authorList>
    </citation>
    <scope>NUCLEOTIDE SEQUENCE [LARGE SCALE GENOMIC DNA]</scope>
    <source>
        <strain evidence="2">IN4F17</strain>
        <tissue evidence="2">Whole Body</tissue>
    </source>
</reference>
<accession>A0ABY6KRN6</accession>
<organism evidence="2 3">
    <name type="scientific">Cordylochernes scorpioides</name>
    <dbReference type="NCBI Taxonomy" id="51811"/>
    <lineage>
        <taxon>Eukaryota</taxon>
        <taxon>Metazoa</taxon>
        <taxon>Ecdysozoa</taxon>
        <taxon>Arthropoda</taxon>
        <taxon>Chelicerata</taxon>
        <taxon>Arachnida</taxon>
        <taxon>Pseudoscorpiones</taxon>
        <taxon>Cheliferoidea</taxon>
        <taxon>Chernetidae</taxon>
        <taxon>Cordylochernes</taxon>
    </lineage>
</organism>
<keyword evidence="3" id="KW-1185">Reference proteome</keyword>
<evidence type="ECO:0008006" key="4">
    <source>
        <dbReference type="Google" id="ProtNLM"/>
    </source>
</evidence>
<protein>
    <recommendedName>
        <fullName evidence="4">Shootin-1</fullName>
    </recommendedName>
</protein>
<proteinExistence type="predicted"/>
<sequence length="123" mass="13697">MSRGSEISVASVCNPVDSMSDPVQIKDECKKSPDRKPRIQKAISDLQYMKLCSQSSTGNENNLEVGQLVKTKEQVEKPEASPKGKPQQRNARSVISNGSRALVERLKREANMESQQAILLHQF</sequence>
<name>A0ABY6KRN6_9ARAC</name>
<feature type="region of interest" description="Disordered" evidence="1">
    <location>
        <begin position="70"/>
        <end position="98"/>
    </location>
</feature>
<evidence type="ECO:0000256" key="1">
    <source>
        <dbReference type="SAM" id="MobiDB-lite"/>
    </source>
</evidence>
<evidence type="ECO:0000313" key="3">
    <source>
        <dbReference type="Proteomes" id="UP001235939"/>
    </source>
</evidence>
<gene>
    <name evidence="2" type="ORF">LAZ67_8001275</name>
</gene>
<feature type="region of interest" description="Disordered" evidence="1">
    <location>
        <begin position="1"/>
        <end position="21"/>
    </location>
</feature>
<evidence type="ECO:0000313" key="2">
    <source>
        <dbReference type="EMBL" id="UYV70972.1"/>
    </source>
</evidence>
<feature type="compositionally biased region" description="Polar residues" evidence="1">
    <location>
        <begin position="87"/>
        <end position="98"/>
    </location>
</feature>